<keyword evidence="1" id="KW-1133">Transmembrane helix</keyword>
<reference evidence="2 3" key="1">
    <citation type="submission" date="2019-11" db="EMBL/GenBank/DDBJ databases">
        <title>Identification of a novel strain.</title>
        <authorList>
            <person name="Xu Q."/>
            <person name="Wang G."/>
        </authorList>
    </citation>
    <scope>NUCLEOTIDE SEQUENCE [LARGE SCALE GENOMIC DNA]</scope>
    <source>
        <strain evidence="3">xq</strain>
    </source>
</reference>
<evidence type="ECO:0000256" key="1">
    <source>
        <dbReference type="SAM" id="Phobius"/>
    </source>
</evidence>
<gene>
    <name evidence="2" type="ORF">GIW81_08520</name>
</gene>
<comment type="caution">
    <text evidence="2">The sequence shown here is derived from an EMBL/GenBank/DDBJ whole genome shotgun (WGS) entry which is preliminary data.</text>
</comment>
<keyword evidence="1" id="KW-0472">Membrane</keyword>
<dbReference type="Proteomes" id="UP000440694">
    <property type="component" value="Unassembled WGS sequence"/>
</dbReference>
<organism evidence="2 3">
    <name type="scientific">Hyphomicrobium album</name>
    <dbReference type="NCBI Taxonomy" id="2665159"/>
    <lineage>
        <taxon>Bacteria</taxon>
        <taxon>Pseudomonadati</taxon>
        <taxon>Pseudomonadota</taxon>
        <taxon>Alphaproteobacteria</taxon>
        <taxon>Hyphomicrobiales</taxon>
        <taxon>Hyphomicrobiaceae</taxon>
        <taxon>Hyphomicrobium</taxon>
    </lineage>
</organism>
<evidence type="ECO:0000313" key="2">
    <source>
        <dbReference type="EMBL" id="MTD94376.1"/>
    </source>
</evidence>
<feature type="transmembrane region" description="Helical" evidence="1">
    <location>
        <begin position="22"/>
        <end position="41"/>
    </location>
</feature>
<accession>A0A6I3KK88</accession>
<keyword evidence="1" id="KW-0812">Transmembrane</keyword>
<protein>
    <submittedName>
        <fullName evidence="2">Uncharacterized protein</fullName>
    </submittedName>
</protein>
<proteinExistence type="predicted"/>
<dbReference type="AlphaFoldDB" id="A0A6I3KK88"/>
<name>A0A6I3KK88_9HYPH</name>
<keyword evidence="3" id="KW-1185">Reference proteome</keyword>
<dbReference type="RefSeq" id="WP_154738809.1">
    <property type="nucleotide sequence ID" value="NZ_WMBQ01000001.1"/>
</dbReference>
<evidence type="ECO:0000313" key="3">
    <source>
        <dbReference type="Proteomes" id="UP000440694"/>
    </source>
</evidence>
<sequence>MTDEIPFCRPLPPTWWGRIKDLLWEILTSILVLLATAWFAAGKPWF</sequence>
<dbReference type="EMBL" id="WMBQ01000001">
    <property type="protein sequence ID" value="MTD94376.1"/>
    <property type="molecule type" value="Genomic_DNA"/>
</dbReference>